<gene>
    <name evidence="2" type="ORF">BJN34_35195</name>
</gene>
<evidence type="ECO:0000313" key="3">
    <source>
        <dbReference type="Proteomes" id="UP000189627"/>
    </source>
</evidence>
<geneLocation type="plasmid" evidence="3">
    <name>penh92</name>
</geneLocation>
<dbReference type="KEGG" id="cuh:BJN34_35195"/>
<feature type="region of interest" description="Disordered" evidence="1">
    <location>
        <begin position="37"/>
        <end position="56"/>
    </location>
</feature>
<evidence type="ECO:0000313" key="2">
    <source>
        <dbReference type="EMBL" id="AQV99127.1"/>
    </source>
</evidence>
<proteinExistence type="predicted"/>
<dbReference type="AlphaFoldDB" id="A0A1U9V3A1"/>
<feature type="region of interest" description="Disordered" evidence="1">
    <location>
        <begin position="1"/>
        <end position="22"/>
    </location>
</feature>
<accession>A0A1U9V3A1</accession>
<organism evidence="2 3">
    <name type="scientific">Cupriavidus necator</name>
    <name type="common">Alcaligenes eutrophus</name>
    <name type="synonym">Ralstonia eutropha</name>
    <dbReference type="NCBI Taxonomy" id="106590"/>
    <lineage>
        <taxon>Bacteria</taxon>
        <taxon>Pseudomonadati</taxon>
        <taxon>Pseudomonadota</taxon>
        <taxon>Betaproteobacteria</taxon>
        <taxon>Burkholderiales</taxon>
        <taxon>Burkholderiaceae</taxon>
        <taxon>Cupriavidus</taxon>
    </lineage>
</organism>
<protein>
    <submittedName>
        <fullName evidence="2">Uncharacterized protein</fullName>
    </submittedName>
</protein>
<name>A0A1U9V3A1_CUPNE</name>
<evidence type="ECO:0000256" key="1">
    <source>
        <dbReference type="SAM" id="MobiDB-lite"/>
    </source>
</evidence>
<dbReference type="RefSeq" id="WP_078201556.1">
    <property type="nucleotide sequence ID" value="NZ_CP017759.1"/>
</dbReference>
<keyword evidence="2" id="KW-0614">Plasmid</keyword>
<reference evidence="3" key="1">
    <citation type="submission" date="2017-02" db="EMBL/GenBank/DDBJ databases">
        <title>Complete genome sequence of Cupriavidus necator strain NH9, a 3-chlorobenzoate degrader.</title>
        <authorList>
            <person name="Moriuchi R."/>
            <person name="Dohra H."/>
            <person name="Ogawa N."/>
        </authorList>
    </citation>
    <scope>NUCLEOTIDE SEQUENCE [LARGE SCALE GENOMIC DNA]</scope>
    <source>
        <strain evidence="3">NH9</strain>
        <plasmid evidence="3">penh92</plasmid>
    </source>
</reference>
<sequence>MTKKIGTFSKSPKTEAAKGAASPAAVESFLESSAMVGRDPAEATTPAASLAVTGQAARTARASTTADLDENSVYRTVNVKLNKRRYTNLKLLSTMTETSMQQYLVELVDELIERNKDMLPTIKSR</sequence>
<dbReference type="Proteomes" id="UP000189627">
    <property type="component" value="Plasmid pENH92"/>
</dbReference>
<dbReference type="EMBL" id="CP017759">
    <property type="protein sequence ID" value="AQV99127.1"/>
    <property type="molecule type" value="Genomic_DNA"/>
</dbReference>